<dbReference type="OrthoDB" id="287243at2"/>
<feature type="transmembrane region" description="Helical" evidence="1">
    <location>
        <begin position="55"/>
        <end position="77"/>
    </location>
</feature>
<accession>A0A517T330</accession>
<sequence length="82" mass="9881">METLQTMTTALGWCCMINIAFLLYATVMLINFRLWVQKIHRRWFNLDETDLDREYFRYLAMFKLLTLVFNIAPYIALRLALP</sequence>
<dbReference type="AlphaFoldDB" id="A0A517T330"/>
<reference evidence="3 4" key="1">
    <citation type="submission" date="2019-02" db="EMBL/GenBank/DDBJ databases">
        <title>Deep-cultivation of Planctomycetes and their phenomic and genomic characterization uncovers novel biology.</title>
        <authorList>
            <person name="Wiegand S."/>
            <person name="Jogler M."/>
            <person name="Boedeker C."/>
            <person name="Pinto D."/>
            <person name="Vollmers J."/>
            <person name="Rivas-Marin E."/>
            <person name="Kohn T."/>
            <person name="Peeters S.H."/>
            <person name="Heuer A."/>
            <person name="Rast P."/>
            <person name="Oberbeckmann S."/>
            <person name="Bunk B."/>
            <person name="Jeske O."/>
            <person name="Meyerdierks A."/>
            <person name="Storesund J.E."/>
            <person name="Kallscheuer N."/>
            <person name="Luecker S."/>
            <person name="Lage O.M."/>
            <person name="Pohl T."/>
            <person name="Merkel B.J."/>
            <person name="Hornburger P."/>
            <person name="Mueller R.-W."/>
            <person name="Bruemmer F."/>
            <person name="Labrenz M."/>
            <person name="Spormann A.M."/>
            <person name="Op den Camp H."/>
            <person name="Overmann J."/>
            <person name="Amann R."/>
            <person name="Jetten M.S.M."/>
            <person name="Mascher T."/>
            <person name="Medema M.H."/>
            <person name="Devos D.P."/>
            <person name="Kaster A.-K."/>
            <person name="Ovreas L."/>
            <person name="Rohde M."/>
            <person name="Galperin M.Y."/>
            <person name="Jogler C."/>
        </authorList>
    </citation>
    <scope>NUCLEOTIDE SEQUENCE [LARGE SCALE GENOMIC DNA]</scope>
    <source>
        <strain evidence="3 4">SV_7m_r</strain>
    </source>
</reference>
<feature type="transmembrane region" description="Helical" evidence="1">
    <location>
        <begin position="12"/>
        <end position="35"/>
    </location>
</feature>
<keyword evidence="1" id="KW-0812">Transmembrane</keyword>
<dbReference type="EMBL" id="CP036272">
    <property type="protein sequence ID" value="QDT62784.1"/>
    <property type="molecule type" value="Genomic_DNA"/>
</dbReference>
<dbReference type="InterPro" id="IPR049220">
    <property type="entry name" value="DUF6868"/>
</dbReference>
<gene>
    <name evidence="3" type="ORF">SV7mr_53350</name>
</gene>
<dbReference type="Proteomes" id="UP000315003">
    <property type="component" value="Chromosome"/>
</dbReference>
<evidence type="ECO:0000313" key="4">
    <source>
        <dbReference type="Proteomes" id="UP000315003"/>
    </source>
</evidence>
<name>A0A517T330_9BACT</name>
<keyword evidence="1" id="KW-1133">Transmembrane helix</keyword>
<proteinExistence type="predicted"/>
<protein>
    <recommendedName>
        <fullName evidence="2">DUF6868 domain-containing protein</fullName>
    </recommendedName>
</protein>
<dbReference type="Pfam" id="PF21742">
    <property type="entry name" value="DUF6868"/>
    <property type="match status" value="1"/>
</dbReference>
<evidence type="ECO:0000259" key="2">
    <source>
        <dbReference type="Pfam" id="PF21742"/>
    </source>
</evidence>
<keyword evidence="4" id="KW-1185">Reference proteome</keyword>
<feature type="domain" description="DUF6868" evidence="2">
    <location>
        <begin position="4"/>
        <end position="79"/>
    </location>
</feature>
<organism evidence="3 4">
    <name type="scientific">Stieleria bergensis</name>
    <dbReference type="NCBI Taxonomy" id="2528025"/>
    <lineage>
        <taxon>Bacteria</taxon>
        <taxon>Pseudomonadati</taxon>
        <taxon>Planctomycetota</taxon>
        <taxon>Planctomycetia</taxon>
        <taxon>Pirellulales</taxon>
        <taxon>Pirellulaceae</taxon>
        <taxon>Stieleria</taxon>
    </lineage>
</organism>
<keyword evidence="1" id="KW-0472">Membrane</keyword>
<evidence type="ECO:0000313" key="3">
    <source>
        <dbReference type="EMBL" id="QDT62784.1"/>
    </source>
</evidence>
<dbReference type="RefSeq" id="WP_145277779.1">
    <property type="nucleotide sequence ID" value="NZ_CP036272.1"/>
</dbReference>
<evidence type="ECO:0000256" key="1">
    <source>
        <dbReference type="SAM" id="Phobius"/>
    </source>
</evidence>